<dbReference type="InterPro" id="IPR002818">
    <property type="entry name" value="DJ-1/PfpI"/>
</dbReference>
<sequence length="368" mass="41353">MKKLLLFIYLFTCSILTFGQQEQSDTELIRIVLTNYIEGKINSDTARLSSAFHEKADFRYRDLKSGKLVIWPTADYVRSFTPGKKNNFKGKIISINIAGTAAQAKVDIMYPNATYADYMNLLKIDGKWAIANKVLGQHAIRRKVLFITTSHEKLGNSGEKTGYHFGEVAQAYKPFYEAGYDVDFASPKGGKTYHYGADMNNETDAWFMQNIEATDKLFNALRLSEIVPEKYDAVYFAGGHGVMWDLANHTTSEMITRKIYENNGIVGAVCHGPAAITNVKLSNGEFLVQGKVLTSFTNKEEKYIKLHKIVPFLLQDELERKGGVFKSVDNWQPNVQVDQRLVTGQNPASTGKLAEEMIRLLASKSDVK</sequence>
<protein>
    <submittedName>
        <fullName evidence="6">Putative intracellular protease/amidase</fullName>
    </submittedName>
</protein>
<dbReference type="STRING" id="1302687.SAMN05444267_100180"/>
<reference evidence="7" key="1">
    <citation type="submission" date="2016-11" db="EMBL/GenBank/DDBJ databases">
        <authorList>
            <person name="Varghese N."/>
            <person name="Submissions S."/>
        </authorList>
    </citation>
    <scope>NUCLEOTIDE SEQUENCE [LARGE SCALE GENOMIC DNA]</scope>
    <source>
        <strain evidence="7">DSM 26899</strain>
    </source>
</reference>
<dbReference type="GO" id="GO:0008233">
    <property type="term" value="F:peptidase activity"/>
    <property type="evidence" value="ECO:0007669"/>
    <property type="project" value="UniProtKB-KW"/>
</dbReference>
<dbReference type="GO" id="GO:0005737">
    <property type="term" value="C:cytoplasm"/>
    <property type="evidence" value="ECO:0007669"/>
    <property type="project" value="TreeGrafter"/>
</dbReference>
<keyword evidence="7" id="KW-1185">Reference proteome</keyword>
<dbReference type="CDD" id="cd03141">
    <property type="entry name" value="GATase1_Hsp31_like"/>
    <property type="match status" value="1"/>
</dbReference>
<keyword evidence="2" id="KW-0456">Lyase</keyword>
<dbReference type="OrthoDB" id="9792284at2"/>
<dbReference type="SUPFAM" id="SSF52317">
    <property type="entry name" value="Class I glutamine amidotransferase-like"/>
    <property type="match status" value="1"/>
</dbReference>
<evidence type="ECO:0000256" key="3">
    <source>
        <dbReference type="ARBA" id="ARBA00038493"/>
    </source>
</evidence>
<dbReference type="PANTHER" id="PTHR48094:SF11">
    <property type="entry name" value="GLUTATHIONE-INDEPENDENT GLYOXALASE HSP31-RELATED"/>
    <property type="match status" value="1"/>
</dbReference>
<dbReference type="Gene3D" id="3.40.50.880">
    <property type="match status" value="1"/>
</dbReference>
<dbReference type="GO" id="GO:0019243">
    <property type="term" value="P:methylglyoxal catabolic process to D-lactate via S-lactoyl-glutathione"/>
    <property type="evidence" value="ECO:0007669"/>
    <property type="project" value="TreeGrafter"/>
</dbReference>
<comment type="similarity">
    <text evidence="3">Belongs to the peptidase C56 family. HSP31-like subfamily.</text>
</comment>
<dbReference type="InterPro" id="IPR032710">
    <property type="entry name" value="NTF2-like_dom_sf"/>
</dbReference>
<feature type="domain" description="DJ-1/PfpI" evidence="5">
    <location>
        <begin position="167"/>
        <end position="358"/>
    </location>
</feature>
<dbReference type="AlphaFoldDB" id="A0A1M6PQI5"/>
<dbReference type="InterPro" id="IPR050325">
    <property type="entry name" value="Prot/Nucl_acid_deglycase"/>
</dbReference>
<evidence type="ECO:0000256" key="2">
    <source>
        <dbReference type="ARBA" id="ARBA00023239"/>
    </source>
</evidence>
<evidence type="ECO:0000313" key="6">
    <source>
        <dbReference type="EMBL" id="SHK10118.1"/>
    </source>
</evidence>
<dbReference type="Proteomes" id="UP000184364">
    <property type="component" value="Unassembled WGS sequence"/>
</dbReference>
<gene>
    <name evidence="6" type="ORF">SAMN05444267_100180</name>
</gene>
<feature type="chain" id="PRO_5013223438" evidence="4">
    <location>
        <begin position="20"/>
        <end position="368"/>
    </location>
</feature>
<accession>A0A1M6PQI5</accession>
<dbReference type="GO" id="GO:0006508">
    <property type="term" value="P:proteolysis"/>
    <property type="evidence" value="ECO:0007669"/>
    <property type="project" value="UniProtKB-KW"/>
</dbReference>
<keyword evidence="6" id="KW-0378">Hydrolase</keyword>
<dbReference type="Pfam" id="PF12893">
    <property type="entry name" value="Lumazine_bd_2"/>
    <property type="match status" value="1"/>
</dbReference>
<keyword evidence="1" id="KW-0346">Stress response</keyword>
<dbReference type="EMBL" id="FRAV01000001">
    <property type="protein sequence ID" value="SHK10118.1"/>
    <property type="molecule type" value="Genomic_DNA"/>
</dbReference>
<evidence type="ECO:0000256" key="1">
    <source>
        <dbReference type="ARBA" id="ARBA00023016"/>
    </source>
</evidence>
<evidence type="ECO:0000256" key="4">
    <source>
        <dbReference type="SAM" id="SignalP"/>
    </source>
</evidence>
<dbReference type="Pfam" id="PF01965">
    <property type="entry name" value="DJ-1_PfpI"/>
    <property type="match status" value="1"/>
</dbReference>
<organism evidence="6 7">
    <name type="scientific">Chryseobacterium polytrichastri</name>
    <dbReference type="NCBI Taxonomy" id="1302687"/>
    <lineage>
        <taxon>Bacteria</taxon>
        <taxon>Pseudomonadati</taxon>
        <taxon>Bacteroidota</taxon>
        <taxon>Flavobacteriia</taxon>
        <taxon>Flavobacteriales</taxon>
        <taxon>Weeksellaceae</taxon>
        <taxon>Chryseobacterium group</taxon>
        <taxon>Chryseobacterium</taxon>
    </lineage>
</organism>
<keyword evidence="6" id="KW-0645">Protease</keyword>
<dbReference type="InterPro" id="IPR039437">
    <property type="entry name" value="FrzH/put_lumazine-bd"/>
</dbReference>
<dbReference type="PANTHER" id="PTHR48094">
    <property type="entry name" value="PROTEIN/NUCLEIC ACID DEGLYCASE DJ-1-RELATED"/>
    <property type="match status" value="1"/>
</dbReference>
<evidence type="ECO:0000259" key="5">
    <source>
        <dbReference type="Pfam" id="PF01965"/>
    </source>
</evidence>
<proteinExistence type="inferred from homology"/>
<dbReference type="GO" id="GO:0019172">
    <property type="term" value="F:glyoxalase III activity"/>
    <property type="evidence" value="ECO:0007669"/>
    <property type="project" value="TreeGrafter"/>
</dbReference>
<dbReference type="InterPro" id="IPR029062">
    <property type="entry name" value="Class_I_gatase-like"/>
</dbReference>
<evidence type="ECO:0000313" key="7">
    <source>
        <dbReference type="Proteomes" id="UP000184364"/>
    </source>
</evidence>
<name>A0A1M6PQI5_9FLAO</name>
<feature type="signal peptide" evidence="4">
    <location>
        <begin position="1"/>
        <end position="19"/>
    </location>
</feature>
<keyword evidence="4" id="KW-0732">Signal</keyword>
<dbReference type="RefSeq" id="WP_083546960.1">
    <property type="nucleotide sequence ID" value="NZ_FRAV01000001.1"/>
</dbReference>
<dbReference type="Gene3D" id="3.10.450.50">
    <property type="match status" value="1"/>
</dbReference>
<dbReference type="SUPFAM" id="SSF54427">
    <property type="entry name" value="NTF2-like"/>
    <property type="match status" value="1"/>
</dbReference>